<dbReference type="EMBL" id="CAWUFR010000031">
    <property type="protein sequence ID" value="CAK6957823.1"/>
    <property type="molecule type" value="Genomic_DNA"/>
</dbReference>
<sequence>MSILRSNLFKKKPLKLLQTAHSCDPEPPAARSNKNMSSISPHSLKEKQTFENEIELVSNLPPLSGFAERVRILTSS</sequence>
<dbReference type="Proteomes" id="UP001314229">
    <property type="component" value="Unassembled WGS sequence"/>
</dbReference>
<protein>
    <submittedName>
        <fullName evidence="2">Uncharacterized protein</fullName>
    </submittedName>
</protein>
<dbReference type="AlphaFoldDB" id="A0AAV1NFF4"/>
<keyword evidence="3" id="KW-1185">Reference proteome</keyword>
<feature type="region of interest" description="Disordered" evidence="1">
    <location>
        <begin position="19"/>
        <end position="45"/>
    </location>
</feature>
<evidence type="ECO:0000256" key="1">
    <source>
        <dbReference type="SAM" id="MobiDB-lite"/>
    </source>
</evidence>
<evidence type="ECO:0000313" key="2">
    <source>
        <dbReference type="EMBL" id="CAK6957823.1"/>
    </source>
</evidence>
<proteinExistence type="predicted"/>
<comment type="caution">
    <text evidence="2">The sequence shown here is derived from an EMBL/GenBank/DDBJ whole genome shotgun (WGS) entry which is preliminary data.</text>
</comment>
<organism evidence="2 3">
    <name type="scientific">Scomber scombrus</name>
    <name type="common">Atlantic mackerel</name>
    <name type="synonym">Scomber vernalis</name>
    <dbReference type="NCBI Taxonomy" id="13677"/>
    <lineage>
        <taxon>Eukaryota</taxon>
        <taxon>Metazoa</taxon>
        <taxon>Chordata</taxon>
        <taxon>Craniata</taxon>
        <taxon>Vertebrata</taxon>
        <taxon>Euteleostomi</taxon>
        <taxon>Actinopterygii</taxon>
        <taxon>Neopterygii</taxon>
        <taxon>Teleostei</taxon>
        <taxon>Neoteleostei</taxon>
        <taxon>Acanthomorphata</taxon>
        <taxon>Pelagiaria</taxon>
        <taxon>Scombriformes</taxon>
        <taxon>Scombridae</taxon>
        <taxon>Scomber</taxon>
    </lineage>
</organism>
<gene>
    <name evidence="2" type="ORF">FSCOSCO3_A009932</name>
</gene>
<name>A0AAV1NFF4_SCOSC</name>
<feature type="compositionally biased region" description="Polar residues" evidence="1">
    <location>
        <begin position="32"/>
        <end position="41"/>
    </location>
</feature>
<accession>A0AAV1NFF4</accession>
<evidence type="ECO:0000313" key="3">
    <source>
        <dbReference type="Proteomes" id="UP001314229"/>
    </source>
</evidence>
<reference evidence="2 3" key="1">
    <citation type="submission" date="2024-01" db="EMBL/GenBank/DDBJ databases">
        <authorList>
            <person name="Alioto T."/>
            <person name="Alioto T."/>
            <person name="Gomez Garrido J."/>
        </authorList>
    </citation>
    <scope>NUCLEOTIDE SEQUENCE [LARGE SCALE GENOMIC DNA]</scope>
</reference>